<keyword evidence="2" id="KW-1185">Reference proteome</keyword>
<dbReference type="KEGG" id="esc:Entcl_1135"/>
<dbReference type="AlphaFoldDB" id="E3G778"/>
<dbReference type="InterPro" id="IPR047737">
    <property type="entry name" value="LysC"/>
</dbReference>
<proteinExistence type="predicted"/>
<dbReference type="Proteomes" id="UP000006872">
    <property type="component" value="Chromosome"/>
</dbReference>
<dbReference type="eggNOG" id="ENOG5033HD0">
    <property type="taxonomic scope" value="Bacteria"/>
</dbReference>
<evidence type="ECO:0000313" key="2">
    <source>
        <dbReference type="Proteomes" id="UP000006872"/>
    </source>
</evidence>
<dbReference type="InterPro" id="IPR058979">
    <property type="entry name" value="LysC-like"/>
</dbReference>
<dbReference type="NCBIfam" id="NF038368">
    <property type="entry name" value="P2_Rz1"/>
    <property type="match status" value="1"/>
</dbReference>
<dbReference type="Pfam" id="PF23793">
    <property type="entry name" value="LysC"/>
    <property type="match status" value="1"/>
</dbReference>
<gene>
    <name evidence="1" type="ordered locus">Entcl_1135</name>
</gene>
<reference evidence="1 2" key="2">
    <citation type="journal article" date="2011" name="Stand. Genomic Sci.">
        <title>Complete genome sequence of 'Enterobacter lignolyticus' SCF1.</title>
        <authorList>
            <person name="Deangelis K.M."/>
            <person name="D'Haeseleer P."/>
            <person name="Chivian D."/>
            <person name="Fortney J.L."/>
            <person name="Khudyakov J."/>
            <person name="Simmons B."/>
            <person name="Woo H."/>
            <person name="Arkin A.P."/>
            <person name="Davenport K.W."/>
            <person name="Goodwin L."/>
            <person name="Chen A."/>
            <person name="Ivanova N."/>
            <person name="Kyrpides N.C."/>
            <person name="Mavromatis K."/>
            <person name="Woyke T."/>
            <person name="Hazen T.C."/>
        </authorList>
    </citation>
    <scope>NUCLEOTIDE SEQUENCE [LARGE SCALE GENOMIC DNA]</scope>
    <source>
        <strain evidence="1 2">SCF1</strain>
    </source>
</reference>
<name>E3G778_ENTLS</name>
<protein>
    <submittedName>
        <fullName evidence="1">Phage lysis protein LysC</fullName>
    </submittedName>
</protein>
<dbReference type="EMBL" id="CP002272">
    <property type="protein sequence ID" value="ADO47402.1"/>
    <property type="molecule type" value="Genomic_DNA"/>
</dbReference>
<dbReference type="HOGENOM" id="CLU_214298_0_0_6"/>
<organism evidence="1 2">
    <name type="scientific">Enterobacter lignolyticus (strain SCF1)</name>
    <dbReference type="NCBI Taxonomy" id="701347"/>
    <lineage>
        <taxon>Bacteria</taxon>
        <taxon>Pseudomonadati</taxon>
        <taxon>Pseudomonadota</taxon>
        <taxon>Gammaproteobacteria</taxon>
        <taxon>Enterobacterales</taxon>
        <taxon>Enterobacteriaceae</taxon>
        <taxon>Pluralibacter</taxon>
    </lineage>
</organism>
<sequence>MPASSPETNGDLSTDIRQLERALARCALQVEIIKQCQETSYAETP</sequence>
<evidence type="ECO:0000313" key="1">
    <source>
        <dbReference type="EMBL" id="ADO47402.1"/>
    </source>
</evidence>
<reference evidence="2" key="1">
    <citation type="submission" date="2010-10" db="EMBL/GenBank/DDBJ databases">
        <title>Complete sequence of Enterobacter cloacae SCF1.</title>
        <authorList>
            <consortium name="US DOE Joint Genome Institute"/>
            <person name="Lucas S."/>
            <person name="Copeland A."/>
            <person name="Lapidus A."/>
            <person name="Cheng J.-F."/>
            <person name="Bruce D."/>
            <person name="Goodwin L."/>
            <person name="Pitluck S."/>
            <person name="Davenport K."/>
            <person name="Detter J.C."/>
            <person name="Han C."/>
            <person name="Tapia R."/>
            <person name="Land M."/>
            <person name="Hauser L."/>
            <person name="Chang Y.-J."/>
            <person name="Jeffries C."/>
            <person name="Kyrpides N."/>
            <person name="Ivanova N."/>
            <person name="Mikhailova N."/>
            <person name="DeAngelis K."/>
            <person name="Arkin A.P."/>
            <person name="Chivian D."/>
            <person name="Edwards B."/>
            <person name="Woo H."/>
            <person name="Hazen T.C."/>
            <person name="Woyke T."/>
        </authorList>
    </citation>
    <scope>NUCLEOTIDE SEQUENCE [LARGE SCALE GENOMIC DNA]</scope>
    <source>
        <strain evidence="2">SCF1</strain>
    </source>
</reference>
<accession>E3G778</accession>